<evidence type="ECO:0000313" key="1">
    <source>
        <dbReference type="EMBL" id="KAK7479688.1"/>
    </source>
</evidence>
<proteinExistence type="predicted"/>
<sequence length="101" mass="11597">MSETDQLYRTRHFQQKQDKTGRWGGSLAVSLYERSICVGMANDNLSFPFITSNKTLTVKLIPWGFQYTRNCPVRRPTEIVQNAKCSVVRVDQVPGLQFVDK</sequence>
<accession>A0ABD0JXQ8</accession>
<gene>
    <name evidence="1" type="ORF">BaRGS_00029064</name>
</gene>
<reference evidence="1 2" key="1">
    <citation type="journal article" date="2023" name="Sci. Data">
        <title>Genome assembly of the Korean intertidal mud-creeper Batillaria attramentaria.</title>
        <authorList>
            <person name="Patra A.K."/>
            <person name="Ho P.T."/>
            <person name="Jun S."/>
            <person name="Lee S.J."/>
            <person name="Kim Y."/>
            <person name="Won Y.J."/>
        </authorList>
    </citation>
    <scope>NUCLEOTIDE SEQUENCE [LARGE SCALE GENOMIC DNA]</scope>
    <source>
        <strain evidence="1">Wonlab-2016</strain>
    </source>
</reference>
<dbReference type="AlphaFoldDB" id="A0ABD0JXQ8"/>
<dbReference type="Proteomes" id="UP001519460">
    <property type="component" value="Unassembled WGS sequence"/>
</dbReference>
<organism evidence="1 2">
    <name type="scientific">Batillaria attramentaria</name>
    <dbReference type="NCBI Taxonomy" id="370345"/>
    <lineage>
        <taxon>Eukaryota</taxon>
        <taxon>Metazoa</taxon>
        <taxon>Spiralia</taxon>
        <taxon>Lophotrochozoa</taxon>
        <taxon>Mollusca</taxon>
        <taxon>Gastropoda</taxon>
        <taxon>Caenogastropoda</taxon>
        <taxon>Sorbeoconcha</taxon>
        <taxon>Cerithioidea</taxon>
        <taxon>Batillariidae</taxon>
        <taxon>Batillaria</taxon>
    </lineage>
</organism>
<evidence type="ECO:0000313" key="2">
    <source>
        <dbReference type="Proteomes" id="UP001519460"/>
    </source>
</evidence>
<protein>
    <submittedName>
        <fullName evidence="1">Uncharacterized protein</fullName>
    </submittedName>
</protein>
<keyword evidence="2" id="KW-1185">Reference proteome</keyword>
<name>A0ABD0JXQ8_9CAEN</name>
<comment type="caution">
    <text evidence="1">The sequence shown here is derived from an EMBL/GenBank/DDBJ whole genome shotgun (WGS) entry which is preliminary data.</text>
</comment>
<dbReference type="EMBL" id="JACVVK020000297">
    <property type="protein sequence ID" value="KAK7479688.1"/>
    <property type="molecule type" value="Genomic_DNA"/>
</dbReference>